<accession>A0A6A3P4C4</accession>
<reference evidence="3 4" key="1">
    <citation type="submission" date="2018-09" db="EMBL/GenBank/DDBJ databases">
        <title>Genomic investigation of the strawberry pathogen Phytophthora fragariae indicates pathogenicity is determined by transcriptional variation in three key races.</title>
        <authorList>
            <person name="Adams T.M."/>
            <person name="Armitage A.D."/>
            <person name="Sobczyk M.K."/>
            <person name="Bates H.J."/>
            <person name="Dunwell J.M."/>
            <person name="Nellist C.F."/>
            <person name="Harrison R.J."/>
        </authorList>
    </citation>
    <scope>NUCLEOTIDE SEQUENCE [LARGE SCALE GENOMIC DNA]</scope>
    <source>
        <strain evidence="3 4">SCRP249</strain>
    </source>
</reference>
<feature type="domain" description="Myb/SANT-like DNA-binding" evidence="2">
    <location>
        <begin position="116"/>
        <end position="191"/>
    </location>
</feature>
<evidence type="ECO:0000313" key="3">
    <source>
        <dbReference type="EMBL" id="KAE9050351.1"/>
    </source>
</evidence>
<comment type="caution">
    <text evidence="3">The sequence shown here is derived from an EMBL/GenBank/DDBJ whole genome shotgun (WGS) entry which is preliminary data.</text>
</comment>
<feature type="region of interest" description="Disordered" evidence="1">
    <location>
        <begin position="1"/>
        <end position="46"/>
    </location>
</feature>
<sequence length="349" mass="37300">MPTRLTSAATRAAHAAAQGSSVPAPPARHDETPASEPLVSLTPSAGDEGLLLEGAETASTFVPLTQVSVAMSATPEPTPAPSRMLERLQASAAPQAAQGRGKSRLKGASNVTPSFAWAPRAAEVLLRLRYDTMRGRFQGTRSPKQLTAAWKMLAAETFRLGGLEVDAGQCKSKLKHMHKQYTAYRVALEATGNATEKPLKEPVCYEAMRDVWGDLEGMDADALFSSDATSTDLLEDEAALELSQSSTAEPLLQHEEDIDVADHEGGQNSSGWKRYTGKRARERAENAEGMRAIGAGLNNIAEAFKVARVADTSNADMVRSMKELMQTVQAQTQALQGLIGILAANKNNE</sequence>
<dbReference type="EMBL" id="QXFV01000084">
    <property type="protein sequence ID" value="KAE9050351.1"/>
    <property type="molecule type" value="Genomic_DNA"/>
</dbReference>
<gene>
    <name evidence="3" type="ORF">PR001_g2452</name>
</gene>
<dbReference type="Pfam" id="PF13837">
    <property type="entry name" value="Myb_DNA-bind_4"/>
    <property type="match status" value="1"/>
</dbReference>
<organism evidence="3 4">
    <name type="scientific">Phytophthora rubi</name>
    <dbReference type="NCBI Taxonomy" id="129364"/>
    <lineage>
        <taxon>Eukaryota</taxon>
        <taxon>Sar</taxon>
        <taxon>Stramenopiles</taxon>
        <taxon>Oomycota</taxon>
        <taxon>Peronosporomycetes</taxon>
        <taxon>Peronosporales</taxon>
        <taxon>Peronosporaceae</taxon>
        <taxon>Phytophthora</taxon>
    </lineage>
</organism>
<feature type="compositionally biased region" description="Low complexity" evidence="1">
    <location>
        <begin position="7"/>
        <end position="22"/>
    </location>
</feature>
<dbReference type="AlphaFoldDB" id="A0A6A3P4C4"/>
<protein>
    <recommendedName>
        <fullName evidence="2">Myb/SANT-like DNA-binding domain-containing protein</fullName>
    </recommendedName>
</protein>
<dbReference type="Proteomes" id="UP000429607">
    <property type="component" value="Unassembled WGS sequence"/>
</dbReference>
<name>A0A6A3P4C4_9STRA</name>
<feature type="region of interest" description="Disordered" evidence="1">
    <location>
        <begin position="89"/>
        <end position="108"/>
    </location>
</feature>
<dbReference type="InterPro" id="IPR044822">
    <property type="entry name" value="Myb_DNA-bind_4"/>
</dbReference>
<evidence type="ECO:0000313" key="4">
    <source>
        <dbReference type="Proteomes" id="UP000429607"/>
    </source>
</evidence>
<proteinExistence type="predicted"/>
<evidence type="ECO:0000256" key="1">
    <source>
        <dbReference type="SAM" id="MobiDB-lite"/>
    </source>
</evidence>
<evidence type="ECO:0000259" key="2">
    <source>
        <dbReference type="Pfam" id="PF13837"/>
    </source>
</evidence>